<reference evidence="2" key="2">
    <citation type="submission" date="2015-01" db="EMBL/GenBank/DDBJ databases">
        <title>Evolutionary Origins and Diversification of the Mycorrhizal Mutualists.</title>
        <authorList>
            <consortium name="DOE Joint Genome Institute"/>
            <consortium name="Mycorrhizal Genomics Consortium"/>
            <person name="Kohler A."/>
            <person name="Kuo A."/>
            <person name="Nagy L.G."/>
            <person name="Floudas D."/>
            <person name="Copeland A."/>
            <person name="Barry K.W."/>
            <person name="Cichocki N."/>
            <person name="Veneault-Fourrey C."/>
            <person name="LaButti K."/>
            <person name="Lindquist E.A."/>
            <person name="Lipzen A."/>
            <person name="Lundell T."/>
            <person name="Morin E."/>
            <person name="Murat C."/>
            <person name="Riley R."/>
            <person name="Ohm R."/>
            <person name="Sun H."/>
            <person name="Tunlid A."/>
            <person name="Henrissat B."/>
            <person name="Grigoriev I.V."/>
            <person name="Hibbett D.S."/>
            <person name="Martin F."/>
        </authorList>
    </citation>
    <scope>NUCLEOTIDE SEQUENCE [LARGE SCALE GENOMIC DNA]</scope>
    <source>
        <strain evidence="2">h7</strain>
    </source>
</reference>
<accession>A0A0C2Y0L6</accession>
<dbReference type="AlphaFoldDB" id="A0A0C2Y0L6"/>
<reference evidence="1 2" key="1">
    <citation type="submission" date="2014-04" db="EMBL/GenBank/DDBJ databases">
        <authorList>
            <consortium name="DOE Joint Genome Institute"/>
            <person name="Kuo A."/>
            <person name="Gay G."/>
            <person name="Dore J."/>
            <person name="Kohler A."/>
            <person name="Nagy L.G."/>
            <person name="Floudas D."/>
            <person name="Copeland A."/>
            <person name="Barry K.W."/>
            <person name="Cichocki N."/>
            <person name="Veneault-Fourrey C."/>
            <person name="LaButti K."/>
            <person name="Lindquist E.A."/>
            <person name="Lipzen A."/>
            <person name="Lundell T."/>
            <person name="Morin E."/>
            <person name="Murat C."/>
            <person name="Sun H."/>
            <person name="Tunlid A."/>
            <person name="Henrissat B."/>
            <person name="Grigoriev I.V."/>
            <person name="Hibbett D.S."/>
            <person name="Martin F."/>
            <person name="Nordberg H.P."/>
            <person name="Cantor M.N."/>
            <person name="Hua S.X."/>
        </authorList>
    </citation>
    <scope>NUCLEOTIDE SEQUENCE [LARGE SCALE GENOMIC DNA]</scope>
    <source>
        <strain evidence="2">h7</strain>
    </source>
</reference>
<evidence type="ECO:0000313" key="2">
    <source>
        <dbReference type="Proteomes" id="UP000053424"/>
    </source>
</evidence>
<keyword evidence="2" id="KW-1185">Reference proteome</keyword>
<organism evidence="1 2">
    <name type="scientific">Hebeloma cylindrosporum</name>
    <dbReference type="NCBI Taxonomy" id="76867"/>
    <lineage>
        <taxon>Eukaryota</taxon>
        <taxon>Fungi</taxon>
        <taxon>Dikarya</taxon>
        <taxon>Basidiomycota</taxon>
        <taxon>Agaricomycotina</taxon>
        <taxon>Agaricomycetes</taxon>
        <taxon>Agaricomycetidae</taxon>
        <taxon>Agaricales</taxon>
        <taxon>Agaricineae</taxon>
        <taxon>Hymenogastraceae</taxon>
        <taxon>Hebeloma</taxon>
    </lineage>
</organism>
<gene>
    <name evidence="1" type="ORF">M413DRAFT_450144</name>
</gene>
<sequence>MCLWVTFQVVSDQLSTLEAPRFADAGPPSSINSSGDLSVPSTLYIVFRGGLGEAQT</sequence>
<proteinExistence type="predicted"/>
<protein>
    <submittedName>
        <fullName evidence="1">Uncharacterized protein</fullName>
    </submittedName>
</protein>
<evidence type="ECO:0000313" key="1">
    <source>
        <dbReference type="EMBL" id="KIM34632.1"/>
    </source>
</evidence>
<dbReference type="EMBL" id="KN831899">
    <property type="protein sequence ID" value="KIM34632.1"/>
    <property type="molecule type" value="Genomic_DNA"/>
</dbReference>
<dbReference type="Proteomes" id="UP000053424">
    <property type="component" value="Unassembled WGS sequence"/>
</dbReference>
<name>A0A0C2Y0L6_HEBCY</name>
<dbReference type="HOGENOM" id="CLU_3014381_0_0_1"/>